<feature type="transmembrane region" description="Helical" evidence="3">
    <location>
        <begin position="59"/>
        <end position="83"/>
    </location>
</feature>
<evidence type="ECO:0000256" key="2">
    <source>
        <dbReference type="SAM" id="MobiDB-lite"/>
    </source>
</evidence>
<evidence type="ECO:0000313" key="4">
    <source>
        <dbReference type="EMBL" id="QGU01816.1"/>
    </source>
</evidence>
<keyword evidence="1" id="KW-0732">Signal</keyword>
<dbReference type="Gene3D" id="2.60.40.1240">
    <property type="match status" value="1"/>
</dbReference>
<keyword evidence="3" id="KW-1133">Transmembrane helix</keyword>
<accession>A0A6B8VSW1</accession>
<dbReference type="KEGG" id="ckw:CKALI_04690"/>
<dbReference type="InterPro" id="IPR029050">
    <property type="entry name" value="Immunoprotect_excell_Ig-like"/>
</dbReference>
<keyword evidence="3" id="KW-0812">Transmembrane</keyword>
<feature type="region of interest" description="Disordered" evidence="2">
    <location>
        <begin position="94"/>
        <end position="124"/>
    </location>
</feature>
<keyword evidence="5" id="KW-1185">Reference proteome</keyword>
<name>A0A6B8VSW1_9CORY</name>
<protein>
    <submittedName>
        <fullName evidence="4">Telomeric repeat-binding factor 2</fullName>
    </submittedName>
</protein>
<gene>
    <name evidence="4" type="ORF">CKALI_04690</name>
</gene>
<evidence type="ECO:0000256" key="1">
    <source>
        <dbReference type="ARBA" id="ARBA00022729"/>
    </source>
</evidence>
<proteinExistence type="predicted"/>
<dbReference type="Proteomes" id="UP000427071">
    <property type="component" value="Chromosome"/>
</dbReference>
<dbReference type="EMBL" id="CP046452">
    <property type="protein sequence ID" value="QGU01816.1"/>
    <property type="molecule type" value="Genomic_DNA"/>
</dbReference>
<organism evidence="4 5">
    <name type="scientific">Corynebacterium kalinowskii</name>
    <dbReference type="NCBI Taxonomy" id="2675216"/>
    <lineage>
        <taxon>Bacteria</taxon>
        <taxon>Bacillati</taxon>
        <taxon>Actinomycetota</taxon>
        <taxon>Actinomycetes</taxon>
        <taxon>Mycobacteriales</taxon>
        <taxon>Corynebacteriaceae</taxon>
        <taxon>Corynebacterium</taxon>
    </lineage>
</organism>
<reference evidence="5" key="1">
    <citation type="submission" date="2019-11" db="EMBL/GenBank/DDBJ databases">
        <title>Complete genome sequence of Corynebacterium kalinowskii 1959, a novel Corynebacterium species isolated from soil of a small paddock in Vilsendorf, Germany.</title>
        <authorList>
            <person name="Schaffert L."/>
            <person name="Ruwe M."/>
            <person name="Milse J."/>
            <person name="Hanuschka K."/>
            <person name="Ortseifen V."/>
            <person name="Droste J."/>
            <person name="Brandt D."/>
            <person name="Schlueter L."/>
            <person name="Kutter Y."/>
            <person name="Vinke S."/>
            <person name="Viehoefer P."/>
            <person name="Jacob L."/>
            <person name="Luebke N.-C."/>
            <person name="Schulte-Berndt E."/>
            <person name="Hain C."/>
            <person name="Linder M."/>
            <person name="Schmidt P."/>
            <person name="Wollenschlaeger L."/>
            <person name="Luttermann T."/>
            <person name="Thieme E."/>
            <person name="Hassa J."/>
            <person name="Haak M."/>
            <person name="Wittchen M."/>
            <person name="Mentz A."/>
            <person name="Persicke M."/>
            <person name="Busche T."/>
            <person name="Ruckert C."/>
        </authorList>
    </citation>
    <scope>NUCLEOTIDE SEQUENCE [LARGE SCALE GENOMIC DNA]</scope>
    <source>
        <strain evidence="5">1959</strain>
    </source>
</reference>
<evidence type="ECO:0000256" key="3">
    <source>
        <dbReference type="SAM" id="Phobius"/>
    </source>
</evidence>
<dbReference type="PROSITE" id="PS51257">
    <property type="entry name" value="PROKAR_LIPOPROTEIN"/>
    <property type="match status" value="1"/>
</dbReference>
<keyword evidence="3" id="KW-0472">Membrane</keyword>
<sequence>MNQGPKKPNILGIIALVLAVLGTVLACIKAVMALGWIALPIAFIMGIVALFMKNQGKAAAIAAIVISVVGTMVAGAMAVFFVAKDFDDELTGGETVVSNGGSKNDPKGIVGGKDEKGLSRENPLPVGSTIENKDWIVTVNSVDLNAAAKIKAENEFNDDPKPGNVQIMANLTYKYKGSKPEGEYLIPMVEYVTTSGNSISWTDTFLMAPNELESVNTMYNGASATGNIPFEVPAADVEKGTLAVSPGFLGDKRFFAVN</sequence>
<dbReference type="AlphaFoldDB" id="A0A6B8VSW1"/>
<evidence type="ECO:0000313" key="5">
    <source>
        <dbReference type="Proteomes" id="UP000427071"/>
    </source>
</evidence>
<feature type="transmembrane region" description="Helical" evidence="3">
    <location>
        <begin position="36"/>
        <end position="52"/>
    </location>
</feature>